<dbReference type="KEGG" id="lhk:LHK_01070"/>
<gene>
    <name evidence="1" type="ordered locus">LHK_01070</name>
</gene>
<evidence type="ECO:0000313" key="2">
    <source>
        <dbReference type="Proteomes" id="UP000002010"/>
    </source>
</evidence>
<sequence>MSKELNATKVCPDEQACPILTDPPPISLDAPRDRALSSLPAWEKSERVTGIEHAGQRWLSTLQDIRDVLLAGAVPTKQQVTADRQTVPMTLPKLQSLWQAICQRQLEMAPQYQPAAWLEDAARRVSQLQLVTHPLKATHPDARGSSLFVAPDSLPVRQEVGAHALTDIASDVVGNAAALDVYKFLKLEHEGQSLLALLQAGDADVLAALSDDATQAEVWREAFCSITEPAGGPASHSLAKQVYWPVSPDDFPPDALDDSHFHLLSALNSSALSHWLFGRIQTHRFGEEAKAARQARRDGVAHPHGYYDYPLLAGEKKGGTKPQNISQLNSERKGSNYLLASLPPQWDSSATRPLHGVDSLFERFGRLPQVRRLVRELRDYLGKQKPEANNMHIKNRRDAWLEDIFTALLQFGAAFSNGLPKGWTADSDCRLLLDEQCWLDPFRAEDDADFNQAFQWQDWPDQLAERFARWLNGSLGAERLSKHQLSLNEAEFDYWRRELAHDLDSKRRELDNRRLPTASTEEAQHEPA</sequence>
<dbReference type="eggNOG" id="COG0286">
    <property type="taxonomic scope" value="Bacteria"/>
</dbReference>
<dbReference type="CDD" id="cd09735">
    <property type="entry name" value="Csy1_I-F"/>
    <property type="match status" value="1"/>
</dbReference>
<dbReference type="Proteomes" id="UP000002010">
    <property type="component" value="Chromosome"/>
</dbReference>
<protein>
    <submittedName>
        <fullName evidence="1">CRISPR-associated protein, Csy1 family</fullName>
    </submittedName>
</protein>
<reference evidence="1 2" key="1">
    <citation type="journal article" date="2009" name="PLoS Genet.">
        <title>The complete genome and proteome of Laribacter hongkongensis reveal potential mechanisms for adaptations to different temperatures and habitats.</title>
        <authorList>
            <person name="Woo P.C."/>
            <person name="Lau S.K."/>
            <person name="Tse H."/>
            <person name="Teng J.L."/>
            <person name="Curreem S.O."/>
            <person name="Tsang A.K."/>
            <person name="Fan R.Y."/>
            <person name="Wong G.K."/>
            <person name="Huang Y."/>
            <person name="Loman N.J."/>
            <person name="Snyder L.A."/>
            <person name="Cai J.J."/>
            <person name="Huang J.D."/>
            <person name="Mak W."/>
            <person name="Pallen M.J."/>
            <person name="Lok S."/>
            <person name="Yuen K.Y."/>
        </authorList>
    </citation>
    <scope>NUCLEOTIDE SEQUENCE [LARGE SCALE GENOMIC DNA]</scope>
    <source>
        <strain evidence="1 2">HLHK9</strain>
    </source>
</reference>
<accession>C1D631</accession>
<dbReference type="EMBL" id="CP001154">
    <property type="protein sequence ID" value="ACO74062.1"/>
    <property type="molecule type" value="Genomic_DNA"/>
</dbReference>
<dbReference type="HOGENOM" id="CLU_038921_0_0_4"/>
<dbReference type="STRING" id="557598.LHK_01070"/>
<evidence type="ECO:0000313" key="1">
    <source>
        <dbReference type="EMBL" id="ACO74062.1"/>
    </source>
</evidence>
<proteinExistence type="predicted"/>
<organism evidence="1 2">
    <name type="scientific">Laribacter hongkongensis (strain HLHK9)</name>
    <dbReference type="NCBI Taxonomy" id="557598"/>
    <lineage>
        <taxon>Bacteria</taxon>
        <taxon>Pseudomonadati</taxon>
        <taxon>Pseudomonadota</taxon>
        <taxon>Betaproteobacteria</taxon>
        <taxon>Neisseriales</taxon>
        <taxon>Aquaspirillaceae</taxon>
        <taxon>Laribacter</taxon>
    </lineage>
</organism>
<dbReference type="AlphaFoldDB" id="C1D631"/>
<dbReference type="Pfam" id="PF09611">
    <property type="entry name" value="Cas_Csy1"/>
    <property type="match status" value="1"/>
</dbReference>
<name>C1D631_LARHH</name>
<dbReference type="InterPro" id="IPR013397">
    <property type="entry name" value="CRISPR-assoc_prot_Csy1"/>
</dbReference>
<dbReference type="NCBIfam" id="TIGR02564">
    <property type="entry name" value="cas_Csy1"/>
    <property type="match status" value="1"/>
</dbReference>
<keyword evidence="2" id="KW-1185">Reference proteome</keyword>